<organism evidence="1 2">
    <name type="scientific">Geobacillus subterraneus</name>
    <dbReference type="NCBI Taxonomy" id="129338"/>
    <lineage>
        <taxon>Bacteria</taxon>
        <taxon>Bacillati</taxon>
        <taxon>Bacillota</taxon>
        <taxon>Bacilli</taxon>
        <taxon>Bacillales</taxon>
        <taxon>Anoxybacillaceae</taxon>
        <taxon>Geobacillus</taxon>
    </lineage>
</organism>
<name>A0A679FSB2_9BACL</name>
<dbReference type="Proteomes" id="UP000501421">
    <property type="component" value="Chromosome"/>
</dbReference>
<protein>
    <recommendedName>
        <fullName evidence="3">HTH LytTR-type domain-containing protein</fullName>
    </recommendedName>
</protein>
<evidence type="ECO:0000313" key="2">
    <source>
        <dbReference type="Proteomes" id="UP000501421"/>
    </source>
</evidence>
<evidence type="ECO:0008006" key="3">
    <source>
        <dbReference type="Google" id="ProtNLM"/>
    </source>
</evidence>
<keyword evidence="2" id="KW-1185">Reference proteome</keyword>
<dbReference type="AlphaFoldDB" id="A0A679FSB2"/>
<reference evidence="2" key="1">
    <citation type="journal article" date="2020" name="Microbiol. Resour. Announc.">
        <title>Complete Genome Sequence of Geobacillus sp. Strain E55-1, Isolated from Mine Geyser in Japan.</title>
        <authorList>
            <person name="Miyazaki K."/>
            <person name="Hase E."/>
            <person name="Tokito N."/>
        </authorList>
    </citation>
    <scope>NUCLEOTIDE SEQUENCE [LARGE SCALE GENOMIC DNA]</scope>
    <source>
        <strain evidence="2">E55-1</strain>
    </source>
</reference>
<sequence length="52" mass="6465">MNLKIHDNKLIILRKSRIQLIPLEHILFFERFGQKTYIYLKECEFTIRNPWC</sequence>
<accession>A0A679FSB2</accession>
<evidence type="ECO:0000313" key="1">
    <source>
        <dbReference type="EMBL" id="BBW97505.1"/>
    </source>
</evidence>
<dbReference type="EMBL" id="AP022557">
    <property type="protein sequence ID" value="BBW97505.1"/>
    <property type="molecule type" value="Genomic_DNA"/>
</dbReference>
<gene>
    <name evidence="1" type="ORF">GsuE55_23380</name>
</gene>
<proteinExistence type="predicted"/>